<keyword evidence="13" id="KW-1185">Reference proteome</keyword>
<dbReference type="SMART" id="SM00382">
    <property type="entry name" value="AAA"/>
    <property type="match status" value="2"/>
</dbReference>
<dbReference type="GO" id="GO:0005524">
    <property type="term" value="F:ATP binding"/>
    <property type="evidence" value="ECO:0007669"/>
    <property type="project" value="UniProtKB-KW"/>
</dbReference>
<dbReference type="RefSeq" id="XP_016249500.1">
    <property type="nucleotide sequence ID" value="XM_016391981.1"/>
</dbReference>
<keyword evidence="7 9" id="KW-0472">Membrane</keyword>
<dbReference type="InterPro" id="IPR027417">
    <property type="entry name" value="P-loop_NTPase"/>
</dbReference>
<evidence type="ECO:0000313" key="13">
    <source>
        <dbReference type="Proteomes" id="UP000054466"/>
    </source>
</evidence>
<dbReference type="FunFam" id="3.40.50.300:FF:000913">
    <property type="entry name" value="ABC multidrug transporter SitT"/>
    <property type="match status" value="1"/>
</dbReference>
<feature type="transmembrane region" description="Helical" evidence="9">
    <location>
        <begin position="739"/>
        <end position="761"/>
    </location>
</feature>
<evidence type="ECO:0000256" key="3">
    <source>
        <dbReference type="ARBA" id="ARBA00022692"/>
    </source>
</evidence>
<dbReference type="SUPFAM" id="SSF90123">
    <property type="entry name" value="ABC transporter transmembrane region"/>
    <property type="match status" value="2"/>
</dbReference>
<organism evidence="12 13">
    <name type="scientific">Cladophialophora immunda</name>
    <dbReference type="NCBI Taxonomy" id="569365"/>
    <lineage>
        <taxon>Eukaryota</taxon>
        <taxon>Fungi</taxon>
        <taxon>Dikarya</taxon>
        <taxon>Ascomycota</taxon>
        <taxon>Pezizomycotina</taxon>
        <taxon>Eurotiomycetes</taxon>
        <taxon>Chaetothyriomycetidae</taxon>
        <taxon>Chaetothyriales</taxon>
        <taxon>Herpotrichiellaceae</taxon>
        <taxon>Cladophialophora</taxon>
    </lineage>
</organism>
<sequence length="1258" mass="136329">MAGMAEKSEHNVDIQDHSIRDSILTSQLEVPDVKVTYWTLFRYASRQEICILALSASSAVVSGAVQPLMTLVLGSLAGRFTGFQAGSAATSDFNHQLSRLALYFVYLGIGSFVAVFIAIQGFSFAGEAITRRTREAYLQSIMRQNIAFFDSIGAGEVASRISGDMNMIQDGISQKLGLTAAGVTTFFAALAVGFIRSWKLTLIMLSVTVLIILIMGGAGKGIKQYQAQANDAYAIGATIAEEAFTSIRTTTAFGAQDWLAKHFGMHLDNVKRFDFKSKAFLAFMIAAMMAIMNLQYGLAFWEGSRLLHDGSVSVSKIITVVFSSMLAGVSIGHVAPHFGAFATAVAAGQKIFQAIDRESPLDPMSGAGKKPSTVEGEIVFKNVRHVYPSRPDKVVLDELSFSIPSGKVTAVVGKSGSGKSTLVGLIERFYRPVGGEISLDGLPIQELNLHWLRAQIAVVGQEPILFNTTVYENIRFGLCGTELEHAAGEKVTGLIEEAARTANAYEFISNLPGGFQARVGERGMLLSGGQRQRIAIARAVVSNPKILLLDEATASLDLQAESLVRAALDAASKNRTTLVIAHRLSTIKHADNIVVLNAGKLVEQGTHEELMRNRGDYHSMVEAQQIDSIQPSADTEILRSGVVDSEDQNAANRLSTQTSTDETCQKHENQKHYHLWELVKFIWSLNQNEQSWMTLGFVVSMGTGAGYPILAILFGNSIISLVDPSASTGGHDIDFWCGMLLMLGLTILVLYMIQGMAFAWASSRLIRHTRDLTFRAILRQDMAFFDVKENASGALASMLSTEATMIAGISGATLAALLNFVVSIIAAIAVSCSFGWKLALVCTSTMPLLLACGFLRTWVMVDLEKRTRRQTEAAGFACEAASAIRTVASLRMERDVCSQYSAMLGQQLKQDFRSLLLSSMLYATSQSLMFFASGLAFWYGGTLIAKGEYSVKQFFVCFVAVIWGSQAAGAIFSYAGDMSNARAAAARVKTLLGRTPSIDSWSVTGTPVRHGLKGQIELRDVSFFYPTRPSRLVLKNVSITAEPGQFIALVGGSGSGKSTVISLLERFYDVAAGAVYVDGNEISTYQVQDYRRQLALVSQETTLHMGTIRDNVLADKEDASEEDLIQACKDANIYDYILSLPDGFDTSVGTKGSLLSGGQRQRIAIAKALLRNPKILLLDEATSALDSSSEATVQAALDRAAKGRTTIAVAHRLSTIQHADVIYVLERGSVVERGNHAELMRRGGRYAELVRLQEIGME</sequence>
<feature type="transmembrane region" description="Helical" evidence="9">
    <location>
        <begin position="279"/>
        <end position="301"/>
    </location>
</feature>
<protein>
    <recommendedName>
        <fullName evidence="8">ABC multidrug transporter MDR2</fullName>
    </recommendedName>
</protein>
<dbReference type="FunFam" id="1.20.1560.10:FF:000102">
    <property type="entry name" value="ABC multidrug transporter Mdr1"/>
    <property type="match status" value="1"/>
</dbReference>
<dbReference type="PROSITE" id="PS00211">
    <property type="entry name" value="ABC_TRANSPORTER_1"/>
    <property type="match status" value="2"/>
</dbReference>
<dbReference type="Proteomes" id="UP000054466">
    <property type="component" value="Unassembled WGS sequence"/>
</dbReference>
<dbReference type="CDD" id="cd03249">
    <property type="entry name" value="ABC_MTABC3_MDL1_MDL2"/>
    <property type="match status" value="2"/>
</dbReference>
<dbReference type="GO" id="GO:0016887">
    <property type="term" value="F:ATP hydrolysis activity"/>
    <property type="evidence" value="ECO:0007669"/>
    <property type="project" value="InterPro"/>
</dbReference>
<name>A0A0D2D0G6_9EURO</name>
<dbReference type="GO" id="GO:0005743">
    <property type="term" value="C:mitochondrial inner membrane"/>
    <property type="evidence" value="ECO:0007669"/>
    <property type="project" value="TreeGrafter"/>
</dbReference>
<dbReference type="Pfam" id="PF00005">
    <property type="entry name" value="ABC_tran"/>
    <property type="match status" value="2"/>
</dbReference>
<dbReference type="InterPro" id="IPR039421">
    <property type="entry name" value="Type_1_exporter"/>
</dbReference>
<dbReference type="Gene3D" id="3.40.50.300">
    <property type="entry name" value="P-loop containing nucleotide triphosphate hydrolases"/>
    <property type="match status" value="2"/>
</dbReference>
<evidence type="ECO:0000256" key="1">
    <source>
        <dbReference type="ARBA" id="ARBA00004141"/>
    </source>
</evidence>
<keyword evidence="4" id="KW-0547">Nucleotide-binding</keyword>
<evidence type="ECO:0000259" key="10">
    <source>
        <dbReference type="PROSITE" id="PS50893"/>
    </source>
</evidence>
<dbReference type="GO" id="GO:0015421">
    <property type="term" value="F:ABC-type oligopeptide transporter activity"/>
    <property type="evidence" value="ECO:0007669"/>
    <property type="project" value="TreeGrafter"/>
</dbReference>
<feature type="transmembrane region" description="Helical" evidence="9">
    <location>
        <begin position="695"/>
        <end position="719"/>
    </location>
</feature>
<dbReference type="VEuPathDB" id="FungiDB:PV07_05109"/>
<evidence type="ECO:0000256" key="4">
    <source>
        <dbReference type="ARBA" id="ARBA00022741"/>
    </source>
</evidence>
<feature type="transmembrane region" description="Helical" evidence="9">
    <location>
        <begin position="953"/>
        <end position="975"/>
    </location>
</feature>
<feature type="transmembrane region" description="Helical" evidence="9">
    <location>
        <begin position="321"/>
        <end position="347"/>
    </location>
</feature>
<dbReference type="CDD" id="cd18577">
    <property type="entry name" value="ABC_6TM_Pgp_ABCB1_D1_like"/>
    <property type="match status" value="1"/>
</dbReference>
<dbReference type="InterPro" id="IPR003439">
    <property type="entry name" value="ABC_transporter-like_ATP-bd"/>
</dbReference>
<dbReference type="OrthoDB" id="6500128at2759"/>
<dbReference type="HOGENOM" id="CLU_000604_17_2_1"/>
<evidence type="ECO:0000313" key="12">
    <source>
        <dbReference type="EMBL" id="KIW29284.1"/>
    </source>
</evidence>
<dbReference type="GO" id="GO:0090374">
    <property type="term" value="P:oligopeptide export from mitochondrion"/>
    <property type="evidence" value="ECO:0007669"/>
    <property type="project" value="TreeGrafter"/>
</dbReference>
<dbReference type="Pfam" id="PF00664">
    <property type="entry name" value="ABC_membrane"/>
    <property type="match status" value="2"/>
</dbReference>
<dbReference type="Gene3D" id="1.20.1560.10">
    <property type="entry name" value="ABC transporter type 1, transmembrane domain"/>
    <property type="match status" value="1"/>
</dbReference>
<feature type="transmembrane region" description="Helical" evidence="9">
    <location>
        <begin position="805"/>
        <end position="830"/>
    </location>
</feature>
<dbReference type="PROSITE" id="PS50929">
    <property type="entry name" value="ABC_TM1F"/>
    <property type="match status" value="2"/>
</dbReference>
<dbReference type="InterPro" id="IPR017871">
    <property type="entry name" value="ABC_transporter-like_CS"/>
</dbReference>
<keyword evidence="3 9" id="KW-0812">Transmembrane</keyword>
<evidence type="ECO:0000256" key="2">
    <source>
        <dbReference type="ARBA" id="ARBA00007577"/>
    </source>
</evidence>
<accession>A0A0D2D0G6</accession>
<proteinExistence type="inferred from homology"/>
<comment type="subcellular location">
    <subcellularLocation>
        <location evidence="1">Membrane</location>
        <topology evidence="1">Multi-pass membrane protein</topology>
    </subcellularLocation>
</comment>
<dbReference type="SUPFAM" id="SSF52540">
    <property type="entry name" value="P-loop containing nucleoside triphosphate hydrolases"/>
    <property type="match status" value="2"/>
</dbReference>
<evidence type="ECO:0000256" key="5">
    <source>
        <dbReference type="ARBA" id="ARBA00022840"/>
    </source>
</evidence>
<comment type="similarity">
    <text evidence="2">Belongs to the ABC transporter superfamily. ABCB family. Multidrug resistance exporter (TC 3.A.1.201) subfamily.</text>
</comment>
<reference evidence="12 13" key="1">
    <citation type="submission" date="2015-01" db="EMBL/GenBank/DDBJ databases">
        <title>The Genome Sequence of Cladophialophora immunda CBS83496.</title>
        <authorList>
            <consortium name="The Broad Institute Genomics Platform"/>
            <person name="Cuomo C."/>
            <person name="de Hoog S."/>
            <person name="Gorbushina A."/>
            <person name="Stielow B."/>
            <person name="Teixiera M."/>
            <person name="Abouelleil A."/>
            <person name="Chapman S.B."/>
            <person name="Priest M."/>
            <person name="Young S.K."/>
            <person name="Wortman J."/>
            <person name="Nusbaum C."/>
            <person name="Birren B."/>
        </authorList>
    </citation>
    <scope>NUCLEOTIDE SEQUENCE [LARGE SCALE GENOMIC DNA]</scope>
    <source>
        <strain evidence="12 13">CBS 83496</strain>
    </source>
</reference>
<feature type="transmembrane region" description="Helical" evidence="9">
    <location>
        <begin position="100"/>
        <end position="125"/>
    </location>
</feature>
<evidence type="ECO:0000259" key="11">
    <source>
        <dbReference type="PROSITE" id="PS50929"/>
    </source>
</evidence>
<feature type="transmembrane region" description="Helical" evidence="9">
    <location>
        <begin position="915"/>
        <end position="941"/>
    </location>
</feature>
<keyword evidence="5" id="KW-0067">ATP-binding</keyword>
<dbReference type="PROSITE" id="PS50893">
    <property type="entry name" value="ABC_TRANSPORTER_2"/>
    <property type="match status" value="2"/>
</dbReference>
<feature type="transmembrane region" description="Helical" evidence="9">
    <location>
        <begin position="201"/>
        <end position="218"/>
    </location>
</feature>
<dbReference type="PANTHER" id="PTHR43394">
    <property type="entry name" value="ATP-DEPENDENT PERMEASE MDL1, MITOCHONDRIAL"/>
    <property type="match status" value="1"/>
</dbReference>
<feature type="domain" description="ABC transporter" evidence="10">
    <location>
        <begin position="378"/>
        <end position="623"/>
    </location>
</feature>
<feature type="transmembrane region" description="Helical" evidence="9">
    <location>
        <begin position="176"/>
        <end position="195"/>
    </location>
</feature>
<dbReference type="PANTHER" id="PTHR43394:SF1">
    <property type="entry name" value="ATP-BINDING CASSETTE SUB-FAMILY B MEMBER 10, MITOCHONDRIAL"/>
    <property type="match status" value="1"/>
</dbReference>
<evidence type="ECO:0000256" key="8">
    <source>
        <dbReference type="ARBA" id="ARBA00049740"/>
    </source>
</evidence>
<evidence type="ECO:0000256" key="7">
    <source>
        <dbReference type="ARBA" id="ARBA00023136"/>
    </source>
</evidence>
<dbReference type="CDD" id="cd18578">
    <property type="entry name" value="ABC_6TM_Pgp_ABCB1_D2_like"/>
    <property type="match status" value="1"/>
</dbReference>
<feature type="domain" description="ABC transmembrane type-1" evidence="11">
    <location>
        <begin position="53"/>
        <end position="343"/>
    </location>
</feature>
<dbReference type="InterPro" id="IPR003593">
    <property type="entry name" value="AAA+_ATPase"/>
</dbReference>
<evidence type="ECO:0000256" key="6">
    <source>
        <dbReference type="ARBA" id="ARBA00022989"/>
    </source>
</evidence>
<gene>
    <name evidence="12" type="ORF">PV07_05109</name>
</gene>
<feature type="transmembrane region" description="Helical" evidence="9">
    <location>
        <begin position="836"/>
        <end position="859"/>
    </location>
</feature>
<feature type="transmembrane region" description="Helical" evidence="9">
    <location>
        <begin position="49"/>
        <end position="69"/>
    </location>
</feature>
<dbReference type="AlphaFoldDB" id="A0A0D2D0G6"/>
<evidence type="ECO:0000256" key="9">
    <source>
        <dbReference type="SAM" id="Phobius"/>
    </source>
</evidence>
<dbReference type="STRING" id="569365.A0A0D2D0G6"/>
<dbReference type="FunFam" id="3.40.50.300:FF:000251">
    <property type="entry name" value="ABC transporter B family member 19"/>
    <property type="match status" value="1"/>
</dbReference>
<dbReference type="EMBL" id="KN847042">
    <property type="protein sequence ID" value="KIW29284.1"/>
    <property type="molecule type" value="Genomic_DNA"/>
</dbReference>
<dbReference type="InterPro" id="IPR011527">
    <property type="entry name" value="ABC1_TM_dom"/>
</dbReference>
<keyword evidence="6 9" id="KW-1133">Transmembrane helix</keyword>
<dbReference type="GeneID" id="27344303"/>
<feature type="domain" description="ABC transporter" evidence="10">
    <location>
        <begin position="1016"/>
        <end position="1252"/>
    </location>
</feature>
<dbReference type="InterPro" id="IPR036640">
    <property type="entry name" value="ABC1_TM_sf"/>
</dbReference>
<feature type="domain" description="ABC transmembrane type-1" evidence="11">
    <location>
        <begin position="695"/>
        <end position="980"/>
    </location>
</feature>